<gene>
    <name evidence="2" type="ORF">Sps_03615</name>
</gene>
<feature type="domain" description="Glycosyl transferase family 1" evidence="1">
    <location>
        <begin position="219"/>
        <end position="374"/>
    </location>
</feature>
<accession>A0A1S6HTA2</accession>
<organism evidence="2 3">
    <name type="scientific">Shewanella psychrophila</name>
    <dbReference type="NCBI Taxonomy" id="225848"/>
    <lineage>
        <taxon>Bacteria</taxon>
        <taxon>Pseudomonadati</taxon>
        <taxon>Pseudomonadota</taxon>
        <taxon>Gammaproteobacteria</taxon>
        <taxon>Alteromonadales</taxon>
        <taxon>Shewanellaceae</taxon>
        <taxon>Shewanella</taxon>
    </lineage>
</organism>
<dbReference type="AlphaFoldDB" id="A0A1S6HTA2"/>
<dbReference type="EMBL" id="CP014782">
    <property type="protein sequence ID" value="AQS38742.1"/>
    <property type="molecule type" value="Genomic_DNA"/>
</dbReference>
<dbReference type="SUPFAM" id="SSF53756">
    <property type="entry name" value="UDP-Glycosyltransferase/glycogen phosphorylase"/>
    <property type="match status" value="1"/>
</dbReference>
<dbReference type="PANTHER" id="PTHR45947">
    <property type="entry name" value="SULFOQUINOVOSYL TRANSFERASE SQD2"/>
    <property type="match status" value="1"/>
</dbReference>
<sequence length="426" mass="47774">MQKANYAATHSHSRMQNTNTHELHVIWINKHADFVGGAERYIHDTVKALTEKGIKSTLLYQLDGAIHPRFTHVFDSAYPITDLKSQLKNHPANIIYLHQIDHVQDLETCIQSGIPSVRFYHDHKLFCLREHKYTTIGLNTCQRRTGPACYTCLGFIGRNAQHKLTVNRLGNLGAQQNTNQKLAGFIVGSQYMSRVLKQHNFEVAKTHIIPLFTSFNTKFIKPSLPRNSHQLLYVGSLSRGKGVDVLLRAIASVDEQTHLLICGEGPQKEELQQLSKKLGIRTRVEFKGHCDTETLAKYYQQVSALVIPSRTPETFCLTGIEALSHACPVIATSVGGIPEWLQDGINGRLVNSNNICALSGAIRELLSHPKTTQNHALLAQQRIIEQYSIDTHLCQLIQMFNHVLKKSSSHSITATSMTEGDCHVNH</sequence>
<dbReference type="OrthoDB" id="9795746at2"/>
<evidence type="ECO:0000259" key="1">
    <source>
        <dbReference type="Pfam" id="PF00534"/>
    </source>
</evidence>
<evidence type="ECO:0000313" key="2">
    <source>
        <dbReference type="EMBL" id="AQS38742.1"/>
    </source>
</evidence>
<dbReference type="Gene3D" id="3.40.50.2000">
    <property type="entry name" value="Glycogen Phosphorylase B"/>
    <property type="match status" value="2"/>
</dbReference>
<keyword evidence="3" id="KW-1185">Reference proteome</keyword>
<dbReference type="STRING" id="225848.Sps_03615"/>
<protein>
    <submittedName>
        <fullName evidence="2">Glycosyltransferase</fullName>
    </submittedName>
</protein>
<dbReference type="RefSeq" id="WP_077753744.1">
    <property type="nucleotide sequence ID" value="NZ_CP014782.1"/>
</dbReference>
<dbReference type="CDD" id="cd03801">
    <property type="entry name" value="GT4_PimA-like"/>
    <property type="match status" value="1"/>
</dbReference>
<dbReference type="PANTHER" id="PTHR45947:SF13">
    <property type="entry name" value="TRANSFERASE"/>
    <property type="match status" value="1"/>
</dbReference>
<dbReference type="KEGG" id="spsw:Sps_03615"/>
<dbReference type="GO" id="GO:0016757">
    <property type="term" value="F:glycosyltransferase activity"/>
    <property type="evidence" value="ECO:0007669"/>
    <property type="project" value="InterPro"/>
</dbReference>
<keyword evidence="2" id="KW-0808">Transferase</keyword>
<proteinExistence type="predicted"/>
<dbReference type="InterPro" id="IPR050194">
    <property type="entry name" value="Glycosyltransferase_grp1"/>
</dbReference>
<evidence type="ECO:0000313" key="3">
    <source>
        <dbReference type="Proteomes" id="UP000189545"/>
    </source>
</evidence>
<reference evidence="2 3" key="1">
    <citation type="submission" date="2016-03" db="EMBL/GenBank/DDBJ databases">
        <title>Complete genome sequence of Shewanella psychrophila WP2, a deep sea bacterium isolated from west Pacific sediment.</title>
        <authorList>
            <person name="Xu G."/>
            <person name="Jian H."/>
        </authorList>
    </citation>
    <scope>NUCLEOTIDE SEQUENCE [LARGE SCALE GENOMIC DNA]</scope>
    <source>
        <strain evidence="2 3">WP2</strain>
    </source>
</reference>
<dbReference type="InterPro" id="IPR001296">
    <property type="entry name" value="Glyco_trans_1"/>
</dbReference>
<dbReference type="Pfam" id="PF00534">
    <property type="entry name" value="Glycos_transf_1"/>
    <property type="match status" value="1"/>
</dbReference>
<dbReference type="Proteomes" id="UP000189545">
    <property type="component" value="Chromosome"/>
</dbReference>
<name>A0A1S6HTA2_9GAMM</name>